<feature type="region of interest" description="Disordered" evidence="1">
    <location>
        <begin position="606"/>
        <end position="654"/>
    </location>
</feature>
<evidence type="ECO:0000313" key="3">
    <source>
        <dbReference type="Proteomes" id="UP001149079"/>
    </source>
</evidence>
<comment type="caution">
    <text evidence="2">The sequence shown here is derived from an EMBL/GenBank/DDBJ whole genome shotgun (WGS) entry which is preliminary data.</text>
</comment>
<organism evidence="2 3">
    <name type="scientific">Penicillium bovifimosum</name>
    <dbReference type="NCBI Taxonomy" id="126998"/>
    <lineage>
        <taxon>Eukaryota</taxon>
        <taxon>Fungi</taxon>
        <taxon>Dikarya</taxon>
        <taxon>Ascomycota</taxon>
        <taxon>Pezizomycotina</taxon>
        <taxon>Eurotiomycetes</taxon>
        <taxon>Eurotiomycetidae</taxon>
        <taxon>Eurotiales</taxon>
        <taxon>Aspergillaceae</taxon>
        <taxon>Penicillium</taxon>
    </lineage>
</organism>
<proteinExistence type="predicted"/>
<reference evidence="2" key="1">
    <citation type="submission" date="2022-11" db="EMBL/GenBank/DDBJ databases">
        <authorList>
            <person name="Petersen C."/>
        </authorList>
    </citation>
    <scope>NUCLEOTIDE SEQUENCE</scope>
    <source>
        <strain evidence="2">IBT 22155</strain>
    </source>
</reference>
<gene>
    <name evidence="2" type="ORF">N7515_001267</name>
</gene>
<keyword evidence="3" id="KW-1185">Reference proteome</keyword>
<evidence type="ECO:0000256" key="1">
    <source>
        <dbReference type="SAM" id="MobiDB-lite"/>
    </source>
</evidence>
<dbReference type="AlphaFoldDB" id="A0A9W9H9V7"/>
<accession>A0A9W9H9V7</accession>
<dbReference type="Proteomes" id="UP001149079">
    <property type="component" value="Unassembled WGS sequence"/>
</dbReference>
<reference evidence="2" key="2">
    <citation type="journal article" date="2023" name="IMA Fungus">
        <title>Comparative genomic study of the Penicillium genus elucidates a diverse pangenome and 15 lateral gene transfer events.</title>
        <authorList>
            <person name="Petersen C."/>
            <person name="Sorensen T."/>
            <person name="Nielsen M.R."/>
            <person name="Sondergaard T.E."/>
            <person name="Sorensen J.L."/>
            <person name="Fitzpatrick D.A."/>
            <person name="Frisvad J.C."/>
            <person name="Nielsen K.L."/>
        </authorList>
    </citation>
    <scope>NUCLEOTIDE SEQUENCE</scope>
    <source>
        <strain evidence="2">IBT 22155</strain>
    </source>
</reference>
<dbReference type="InterPro" id="IPR022198">
    <property type="entry name" value="DUF3723"/>
</dbReference>
<dbReference type="OrthoDB" id="4227485at2759"/>
<dbReference type="RefSeq" id="XP_056524124.1">
    <property type="nucleotide sequence ID" value="XM_056662011.1"/>
</dbReference>
<dbReference type="GeneID" id="81401181"/>
<feature type="compositionally biased region" description="Basic and acidic residues" evidence="1">
    <location>
        <begin position="613"/>
        <end position="622"/>
    </location>
</feature>
<evidence type="ECO:0000313" key="2">
    <source>
        <dbReference type="EMBL" id="KAJ5142480.1"/>
    </source>
</evidence>
<dbReference type="EMBL" id="JAPQKL010000002">
    <property type="protein sequence ID" value="KAJ5142480.1"/>
    <property type="molecule type" value="Genomic_DNA"/>
</dbReference>
<protein>
    <submittedName>
        <fullName evidence="2">Uncharacterized protein</fullName>
    </submittedName>
</protein>
<name>A0A9W9H9V7_9EURO</name>
<dbReference type="Pfam" id="PF12520">
    <property type="entry name" value="DUF3723"/>
    <property type="match status" value="1"/>
</dbReference>
<sequence>MSPSSFTDQEVRLATERRLKYIGTAKVNISHIQFDPPLPRDLDLKNLERLRGIFRKNSCRRLDVDNHIPAIVSQHDLTDALRKANVPQQSLLTNDAHQIPRLKFSAGQLRGLHGRHRVQAGAEVLPPADRWWIIDLYLDDIGEELRAFLVEEYANQKKPTDGDIYRKIRQYEGEDNEAFRERWFVRLSSSNQEKLDQLDNKRNHRLRRAFDRLLAIPGLWSGGMRISVLHRLIASGCVEEIITYLDHIWNFWSSLVASNRLAMKKIDQDTVEALQLLAPGKSRTDKKTARGLVLGGQAFGEFGDEERRSIWARLKDFDVLVPSLYTFFEDFKYLESCAHCVKRLFGPSTSIWQSMSSMFVPQSDSEDGTGVEESLIQTSESTFRHQRATDVERLETGYWQIWLYAMRHYTLMPPDPKKEDDLLAKSARAKPDQRAIYEMAELARHLGFKSTEIEMLINSSPDHQIARSALLQARKPDRYRYDRQQFDLLINQIVGCFAHAVPDQPGRSQELLADSTMKPKVRCGVPQARTQKQDNALLFLDCVNAEVEMADTITSFFVRRCVYFAFFGKPTQHRLAPEGDQPMGDLPQSPLFVEREEPPDIYEETVNAAPRNELTHGRREESQGDGAGLSEARPSTAAQQPPRRRDEQDHLRRQRRKARVRRLCCTWQAFRRCCRRSYVGLITQRSNRRRPFSLTRVRRYLGLHQPRFRGKTFGANRMSCNSKGYLIGYKSEAWMMSVRELWELCL</sequence>